<dbReference type="InterPro" id="IPR013761">
    <property type="entry name" value="SAM/pointed_sf"/>
</dbReference>
<gene>
    <name evidence="5" type="primary">20213845</name>
    <name evidence="4" type="ORF">HELRODRAFT_65942</name>
</gene>
<dbReference type="GO" id="GO:0043565">
    <property type="term" value="F:sequence-specific DNA binding"/>
    <property type="evidence" value="ECO:0007669"/>
    <property type="project" value="InterPro"/>
</dbReference>
<evidence type="ECO:0000313" key="5">
    <source>
        <dbReference type="EnsemblMetazoa" id="HelroP65942"/>
    </source>
</evidence>
<dbReference type="SUPFAM" id="SSF47769">
    <property type="entry name" value="SAM/Pointed domain"/>
    <property type="match status" value="1"/>
</dbReference>
<evidence type="ECO:0000259" key="3">
    <source>
        <dbReference type="PROSITE" id="PS51433"/>
    </source>
</evidence>
<dbReference type="SMART" id="SM00251">
    <property type="entry name" value="SAM_PNT"/>
    <property type="match status" value="1"/>
</dbReference>
<dbReference type="InParanoid" id="T1FYE7"/>
<accession>T1FYE7</accession>
<dbReference type="InterPro" id="IPR003118">
    <property type="entry name" value="Pointed_dom"/>
</dbReference>
<dbReference type="EMBL" id="KB096742">
    <property type="protein sequence ID" value="ESO01777.1"/>
    <property type="molecule type" value="Genomic_DNA"/>
</dbReference>
<dbReference type="GeneID" id="20213845"/>
<dbReference type="GO" id="GO:0005634">
    <property type="term" value="C:nucleus"/>
    <property type="evidence" value="ECO:0000318"/>
    <property type="project" value="GO_Central"/>
</dbReference>
<comment type="similarity">
    <text evidence="1">Belongs to the ETS family.</text>
</comment>
<dbReference type="Proteomes" id="UP000015101">
    <property type="component" value="Unassembled WGS sequence"/>
</dbReference>
<dbReference type="GO" id="GO:0000981">
    <property type="term" value="F:DNA-binding transcription factor activity, RNA polymerase II-specific"/>
    <property type="evidence" value="ECO:0000318"/>
    <property type="project" value="GO_Central"/>
</dbReference>
<reference evidence="5" key="3">
    <citation type="submission" date="2015-06" db="UniProtKB">
        <authorList>
            <consortium name="EnsemblMetazoa"/>
        </authorList>
    </citation>
    <scope>IDENTIFICATION</scope>
</reference>
<evidence type="ECO:0000256" key="1">
    <source>
        <dbReference type="ARBA" id="ARBA00005562"/>
    </source>
</evidence>
<name>T1FYE7_HELRO</name>
<dbReference type="KEGG" id="hro:HELRODRAFT_65942"/>
<sequence length="117" mass="13749">SDTPIKSSTNRKFSQTLVDLFKSFKLHQVRWGIPKDPRNWSSKQVLQWICWASDTFHFEGVDRSKFNQSGRDLINRSRDAFIKLAPPNVTDVLWKHLEFLKRGWSCSIGKVIFTCYK</sequence>
<dbReference type="PROSITE" id="PS51433">
    <property type="entry name" value="PNT"/>
    <property type="match status" value="1"/>
</dbReference>
<dbReference type="EMBL" id="AMQM01000705">
    <property type="status" value="NOT_ANNOTATED_CDS"/>
    <property type="molecule type" value="Genomic_DNA"/>
</dbReference>
<dbReference type="GO" id="GO:0006357">
    <property type="term" value="P:regulation of transcription by RNA polymerase II"/>
    <property type="evidence" value="ECO:0000318"/>
    <property type="project" value="GO_Central"/>
</dbReference>
<organism evidence="5 6">
    <name type="scientific">Helobdella robusta</name>
    <name type="common">Californian leech</name>
    <dbReference type="NCBI Taxonomy" id="6412"/>
    <lineage>
        <taxon>Eukaryota</taxon>
        <taxon>Metazoa</taxon>
        <taxon>Spiralia</taxon>
        <taxon>Lophotrochozoa</taxon>
        <taxon>Annelida</taxon>
        <taxon>Clitellata</taxon>
        <taxon>Hirudinea</taxon>
        <taxon>Rhynchobdellida</taxon>
        <taxon>Glossiphoniidae</taxon>
        <taxon>Helobdella</taxon>
    </lineage>
</organism>
<dbReference type="EnsemblMetazoa" id="HelroT65942">
    <property type="protein sequence ID" value="HelroP65942"/>
    <property type="gene ID" value="HelroG65942"/>
</dbReference>
<dbReference type="Gene3D" id="1.10.150.50">
    <property type="entry name" value="Transcription Factor, Ets-1"/>
    <property type="match status" value="1"/>
</dbReference>
<feature type="domain" description="PNT" evidence="3">
    <location>
        <begin position="19"/>
        <end position="104"/>
    </location>
</feature>
<evidence type="ECO:0000313" key="4">
    <source>
        <dbReference type="EMBL" id="ESO01777.1"/>
    </source>
</evidence>
<keyword evidence="2" id="KW-0238">DNA-binding</keyword>
<dbReference type="CTD" id="20213845"/>
<reference evidence="6" key="1">
    <citation type="submission" date="2012-12" db="EMBL/GenBank/DDBJ databases">
        <authorList>
            <person name="Hellsten U."/>
            <person name="Grimwood J."/>
            <person name="Chapman J.A."/>
            <person name="Shapiro H."/>
            <person name="Aerts A."/>
            <person name="Otillar R.P."/>
            <person name="Terry A.Y."/>
            <person name="Boore J.L."/>
            <person name="Simakov O."/>
            <person name="Marletaz F."/>
            <person name="Cho S.-J."/>
            <person name="Edsinger-Gonzales E."/>
            <person name="Havlak P."/>
            <person name="Kuo D.-H."/>
            <person name="Larsson T."/>
            <person name="Lv J."/>
            <person name="Arendt D."/>
            <person name="Savage R."/>
            <person name="Osoegawa K."/>
            <person name="de Jong P."/>
            <person name="Lindberg D.R."/>
            <person name="Seaver E.C."/>
            <person name="Weisblat D.A."/>
            <person name="Putnam N.H."/>
            <person name="Grigoriev I.V."/>
            <person name="Rokhsar D.S."/>
        </authorList>
    </citation>
    <scope>NUCLEOTIDE SEQUENCE</scope>
</reference>
<proteinExistence type="inferred from homology"/>
<dbReference type="eggNOG" id="KOG3806">
    <property type="taxonomic scope" value="Eukaryota"/>
</dbReference>
<dbReference type="RefSeq" id="XP_009019185.1">
    <property type="nucleotide sequence ID" value="XM_009020937.1"/>
</dbReference>
<dbReference type="AlphaFoldDB" id="T1FYE7"/>
<evidence type="ECO:0000256" key="2">
    <source>
        <dbReference type="ARBA" id="ARBA00023125"/>
    </source>
</evidence>
<protein>
    <recommendedName>
        <fullName evidence="3">PNT domain-containing protein</fullName>
    </recommendedName>
</protein>
<dbReference type="FunFam" id="1.10.150.50:FF:000014">
    <property type="entry name" value="Protein c-ets-1 isoform 1"/>
    <property type="match status" value="1"/>
</dbReference>
<dbReference type="OrthoDB" id="10067219at2759"/>
<reference evidence="4 6" key="2">
    <citation type="journal article" date="2013" name="Nature">
        <title>Insights into bilaterian evolution from three spiralian genomes.</title>
        <authorList>
            <person name="Simakov O."/>
            <person name="Marletaz F."/>
            <person name="Cho S.J."/>
            <person name="Edsinger-Gonzales E."/>
            <person name="Havlak P."/>
            <person name="Hellsten U."/>
            <person name="Kuo D.H."/>
            <person name="Larsson T."/>
            <person name="Lv J."/>
            <person name="Arendt D."/>
            <person name="Savage R."/>
            <person name="Osoegawa K."/>
            <person name="de Jong P."/>
            <person name="Grimwood J."/>
            <person name="Chapman J.A."/>
            <person name="Shapiro H."/>
            <person name="Aerts A."/>
            <person name="Otillar R.P."/>
            <person name="Terry A.Y."/>
            <person name="Boore J.L."/>
            <person name="Grigoriev I.V."/>
            <person name="Lindberg D.R."/>
            <person name="Seaver E.C."/>
            <person name="Weisblat D.A."/>
            <person name="Putnam N.H."/>
            <person name="Rokhsar D.S."/>
        </authorList>
    </citation>
    <scope>NUCLEOTIDE SEQUENCE</scope>
</reference>
<dbReference type="GO" id="GO:0030154">
    <property type="term" value="P:cell differentiation"/>
    <property type="evidence" value="ECO:0000318"/>
    <property type="project" value="GO_Central"/>
</dbReference>
<dbReference type="STRING" id="6412.T1FYE7"/>
<keyword evidence="6" id="KW-1185">Reference proteome</keyword>
<dbReference type="Pfam" id="PF02198">
    <property type="entry name" value="SAM_PNT"/>
    <property type="match status" value="1"/>
</dbReference>
<dbReference type="HOGENOM" id="CLU_2270400_0_0_1"/>
<evidence type="ECO:0000313" key="6">
    <source>
        <dbReference type="Proteomes" id="UP000015101"/>
    </source>
</evidence>